<keyword evidence="5 6" id="KW-0472">Membrane</keyword>
<dbReference type="Pfam" id="PF07690">
    <property type="entry name" value="MFS_1"/>
    <property type="match status" value="1"/>
</dbReference>
<feature type="transmembrane region" description="Helical" evidence="6">
    <location>
        <begin position="369"/>
        <end position="389"/>
    </location>
</feature>
<dbReference type="GO" id="GO:0022857">
    <property type="term" value="F:transmembrane transporter activity"/>
    <property type="evidence" value="ECO:0007669"/>
    <property type="project" value="InterPro"/>
</dbReference>
<dbReference type="Gene3D" id="1.20.1250.20">
    <property type="entry name" value="MFS general substrate transporter like domains"/>
    <property type="match status" value="1"/>
</dbReference>
<organism evidence="7 8">
    <name type="scientific">Dictyobacter alpinus</name>
    <dbReference type="NCBI Taxonomy" id="2014873"/>
    <lineage>
        <taxon>Bacteria</taxon>
        <taxon>Bacillati</taxon>
        <taxon>Chloroflexota</taxon>
        <taxon>Ktedonobacteria</taxon>
        <taxon>Ktedonobacterales</taxon>
        <taxon>Dictyobacteraceae</taxon>
        <taxon>Dictyobacter</taxon>
    </lineage>
</organism>
<gene>
    <name evidence="7" type="ORF">KDA_15020</name>
</gene>
<reference evidence="8" key="1">
    <citation type="submission" date="2018-12" db="EMBL/GenBank/DDBJ databases">
        <title>Tengunoibacter tsumagoiensis gen. nov., sp. nov., Dictyobacter kobayashii sp. nov., D. alpinus sp. nov., and D. joshuensis sp. nov. and description of Dictyobacteraceae fam. nov. within the order Ktedonobacterales isolated from Tengu-no-mugimeshi.</title>
        <authorList>
            <person name="Wang C.M."/>
            <person name="Zheng Y."/>
            <person name="Sakai Y."/>
            <person name="Toyoda A."/>
            <person name="Minakuchi Y."/>
            <person name="Abe K."/>
            <person name="Yokota A."/>
            <person name="Yabe S."/>
        </authorList>
    </citation>
    <scope>NUCLEOTIDE SEQUENCE [LARGE SCALE GENOMIC DNA]</scope>
    <source>
        <strain evidence="8">Uno16</strain>
    </source>
</reference>
<evidence type="ECO:0000256" key="5">
    <source>
        <dbReference type="ARBA" id="ARBA00023136"/>
    </source>
</evidence>
<dbReference type="EMBL" id="BIFT01000001">
    <property type="protein sequence ID" value="GCE26018.1"/>
    <property type="molecule type" value="Genomic_DNA"/>
</dbReference>
<feature type="transmembrane region" description="Helical" evidence="6">
    <location>
        <begin position="395"/>
        <end position="415"/>
    </location>
</feature>
<feature type="transmembrane region" description="Helical" evidence="6">
    <location>
        <begin position="62"/>
        <end position="84"/>
    </location>
</feature>
<dbReference type="CDD" id="cd06173">
    <property type="entry name" value="MFS_MefA_like"/>
    <property type="match status" value="1"/>
</dbReference>
<feature type="transmembrane region" description="Helical" evidence="6">
    <location>
        <begin position="185"/>
        <end position="204"/>
    </location>
</feature>
<dbReference type="Proteomes" id="UP000287171">
    <property type="component" value="Unassembled WGS sequence"/>
</dbReference>
<dbReference type="RefSeq" id="WP_126626532.1">
    <property type="nucleotide sequence ID" value="NZ_BIFT01000001.1"/>
</dbReference>
<feature type="transmembrane region" description="Helical" evidence="6">
    <location>
        <begin position="270"/>
        <end position="291"/>
    </location>
</feature>
<feature type="transmembrane region" description="Helical" evidence="6">
    <location>
        <begin position="38"/>
        <end position="55"/>
    </location>
</feature>
<feature type="transmembrane region" description="Helical" evidence="6">
    <location>
        <begin position="90"/>
        <end position="113"/>
    </location>
</feature>
<dbReference type="GO" id="GO:0005886">
    <property type="term" value="C:plasma membrane"/>
    <property type="evidence" value="ECO:0007669"/>
    <property type="project" value="UniProtKB-SubCell"/>
</dbReference>
<keyword evidence="3 6" id="KW-0812">Transmembrane</keyword>
<dbReference type="OrthoDB" id="145388at2"/>
<feature type="transmembrane region" description="Helical" evidence="6">
    <location>
        <begin position="303"/>
        <end position="321"/>
    </location>
</feature>
<dbReference type="PANTHER" id="PTHR23513">
    <property type="entry name" value="INTEGRAL MEMBRANE EFFLUX PROTEIN-RELATED"/>
    <property type="match status" value="1"/>
</dbReference>
<evidence type="ECO:0000313" key="7">
    <source>
        <dbReference type="EMBL" id="GCE26018.1"/>
    </source>
</evidence>
<evidence type="ECO:0000256" key="1">
    <source>
        <dbReference type="ARBA" id="ARBA00004651"/>
    </source>
</evidence>
<keyword evidence="4 6" id="KW-1133">Transmembrane helix</keyword>
<feature type="transmembrane region" description="Helical" evidence="6">
    <location>
        <begin position="327"/>
        <end position="348"/>
    </location>
</feature>
<protein>
    <submittedName>
        <fullName evidence="7">MFS transporter</fullName>
    </submittedName>
</protein>
<keyword evidence="8" id="KW-1185">Reference proteome</keyword>
<name>A0A402B3V0_9CHLR</name>
<feature type="transmembrane region" description="Helical" evidence="6">
    <location>
        <begin position="120"/>
        <end position="138"/>
    </location>
</feature>
<evidence type="ECO:0000256" key="2">
    <source>
        <dbReference type="ARBA" id="ARBA00022475"/>
    </source>
</evidence>
<proteinExistence type="predicted"/>
<keyword evidence="2" id="KW-1003">Cell membrane</keyword>
<comment type="caution">
    <text evidence="7">The sequence shown here is derived from an EMBL/GenBank/DDBJ whole genome shotgun (WGS) entry which is preliminary data.</text>
</comment>
<comment type="subcellular location">
    <subcellularLocation>
        <location evidence="1">Cell membrane</location>
        <topology evidence="1">Multi-pass membrane protein</topology>
    </subcellularLocation>
</comment>
<dbReference type="InterPro" id="IPR011701">
    <property type="entry name" value="MFS"/>
</dbReference>
<feature type="transmembrane region" description="Helical" evidence="6">
    <location>
        <begin position="243"/>
        <end position="264"/>
    </location>
</feature>
<sequence length="424" mass="46144">MDQETLIAPTEVARKSRSFFRRHPQFALLWTGQTFSNFGSHISAAGLPIVAITLLQAAPLQLGLLVACNSIPVLLISLFVGVWIDRWPRRPLMILADFGRALLLGVIPLAAVLGGLRIELLYLVTFLISILTIFFEVAQRSLLPALLPEQDLVVGNSRLGVSEALAEIAGPPFAAWLIQLLRAPLAILFDVVSFLLSAISVWCIRMPERPMESIEAPGPFWQDLWAGLRLLARQPYLRAMATYSGLFNFFGGSFATLYMLYLLRTLQLPLFAYGLMVAMGGIGNLLGATLTSRITFRYGPGRVMLVCATLFGLMAAGTPLAAGPVWLVLLILASTQLVGDCALTIYMVNEMSWRQTLVPEKFQGRINSCMHLIQNGIGPLGAIVAALFSQAVNDVRLTLLCGSIGMLLAAGSLLASPLRRRHSA</sequence>
<dbReference type="PANTHER" id="PTHR23513:SF6">
    <property type="entry name" value="MAJOR FACILITATOR SUPERFAMILY ASSOCIATED DOMAIN-CONTAINING PROTEIN"/>
    <property type="match status" value="1"/>
</dbReference>
<dbReference type="AlphaFoldDB" id="A0A402B3V0"/>
<evidence type="ECO:0000256" key="6">
    <source>
        <dbReference type="SAM" id="Phobius"/>
    </source>
</evidence>
<dbReference type="InterPro" id="IPR036259">
    <property type="entry name" value="MFS_trans_sf"/>
</dbReference>
<evidence type="ECO:0000256" key="3">
    <source>
        <dbReference type="ARBA" id="ARBA00022692"/>
    </source>
</evidence>
<dbReference type="SUPFAM" id="SSF103473">
    <property type="entry name" value="MFS general substrate transporter"/>
    <property type="match status" value="1"/>
</dbReference>
<evidence type="ECO:0000256" key="4">
    <source>
        <dbReference type="ARBA" id="ARBA00022989"/>
    </source>
</evidence>
<accession>A0A402B3V0</accession>
<evidence type="ECO:0000313" key="8">
    <source>
        <dbReference type="Proteomes" id="UP000287171"/>
    </source>
</evidence>